<keyword evidence="2" id="KW-1185">Reference proteome</keyword>
<sequence length="63" mass="7160">MINCDYEAIMKREFNYLLQNGKLSEWALKNLSPDKKATLFSALEAKIDGENTASGLSEIIEHR</sequence>
<accession>A0A6G9LPH4</accession>
<name>A0A6G9LPH4_9CAUD</name>
<reference evidence="2" key="1">
    <citation type="submission" date="2020-02" db="EMBL/GenBank/DDBJ databases">
        <authorList>
            <person name="Olsen N.S."/>
            <person name="Forero-Junco L."/>
            <person name="Kot W."/>
            <person name="Hansen L.H."/>
        </authorList>
    </citation>
    <scope>NUCLEOTIDE SEQUENCE [LARGE SCALE GENOMIC DNA]</scope>
</reference>
<protein>
    <submittedName>
        <fullName evidence="1">Uncharacterized protein</fullName>
    </submittedName>
</protein>
<evidence type="ECO:0000313" key="2">
    <source>
        <dbReference type="Proteomes" id="UP000502113"/>
    </source>
</evidence>
<dbReference type="Proteomes" id="UP000502113">
    <property type="component" value="Segment"/>
</dbReference>
<evidence type="ECO:0000313" key="1">
    <source>
        <dbReference type="EMBL" id="QIQ66422.1"/>
    </source>
</evidence>
<gene>
    <name evidence="1" type="ORF">vipetofem_124</name>
</gene>
<proteinExistence type="predicted"/>
<organism evidence="1 2">
    <name type="scientific">Enterococcus phage vipetofem</name>
    <dbReference type="NCBI Taxonomy" id="2719594"/>
    <lineage>
        <taxon>Viruses</taxon>
        <taxon>Duplodnaviria</taxon>
        <taxon>Heunggongvirae</taxon>
        <taxon>Uroviricota</taxon>
        <taxon>Caudoviricetes</taxon>
        <taxon>Andrewesvirinae</taxon>
        <taxon>Vipetofemvirus</taxon>
        <taxon>Vipetofemvirus vipetofem</taxon>
    </lineage>
</organism>
<dbReference type="EMBL" id="MT119361">
    <property type="protein sequence ID" value="QIQ66422.1"/>
    <property type="molecule type" value="Genomic_DNA"/>
</dbReference>